<proteinExistence type="predicted"/>
<dbReference type="Proteomes" id="UP000677228">
    <property type="component" value="Unassembled WGS sequence"/>
</dbReference>
<name>A0A8S2HY33_9BILA</name>
<evidence type="ECO:0000313" key="3">
    <source>
        <dbReference type="Proteomes" id="UP000682733"/>
    </source>
</evidence>
<protein>
    <recommendedName>
        <fullName evidence="4">NAD(P)(+)--arginine ADP-ribosyltransferase</fullName>
    </recommendedName>
</protein>
<dbReference type="InterPro" id="IPR019734">
    <property type="entry name" value="TPR_rpt"/>
</dbReference>
<dbReference type="AlphaFoldDB" id="A0A8S2HY33"/>
<dbReference type="InterPro" id="IPR011990">
    <property type="entry name" value="TPR-like_helical_dom_sf"/>
</dbReference>
<evidence type="ECO:0008006" key="4">
    <source>
        <dbReference type="Google" id="ProtNLM"/>
    </source>
</evidence>
<comment type="caution">
    <text evidence="2">The sequence shown here is derived from an EMBL/GenBank/DDBJ whole genome shotgun (WGS) entry which is preliminary data.</text>
</comment>
<dbReference type="SMART" id="SM00028">
    <property type="entry name" value="TPR"/>
    <property type="match status" value="2"/>
</dbReference>
<dbReference type="EMBL" id="CAJNOK010003957">
    <property type="protein sequence ID" value="CAF0921057.1"/>
    <property type="molecule type" value="Genomic_DNA"/>
</dbReference>
<dbReference type="EMBL" id="CAJOBA010003958">
    <property type="protein sequence ID" value="CAF3698438.1"/>
    <property type="molecule type" value="Genomic_DNA"/>
</dbReference>
<gene>
    <name evidence="1" type="ORF">OVA965_LOCUS10622</name>
    <name evidence="2" type="ORF">TMI583_LOCUS10616</name>
</gene>
<reference evidence="2" key="1">
    <citation type="submission" date="2021-02" db="EMBL/GenBank/DDBJ databases">
        <authorList>
            <person name="Nowell W R."/>
        </authorList>
    </citation>
    <scope>NUCLEOTIDE SEQUENCE</scope>
</reference>
<evidence type="ECO:0000313" key="2">
    <source>
        <dbReference type="EMBL" id="CAF3698438.1"/>
    </source>
</evidence>
<evidence type="ECO:0000313" key="1">
    <source>
        <dbReference type="EMBL" id="CAF0921057.1"/>
    </source>
</evidence>
<dbReference type="SUPFAM" id="SSF48452">
    <property type="entry name" value="TPR-like"/>
    <property type="match status" value="1"/>
</dbReference>
<dbReference type="Proteomes" id="UP000682733">
    <property type="component" value="Unassembled WGS sequence"/>
</dbReference>
<sequence length="563" mass="64452">MATSVTRLKKIELSDTVTVDDSFADDWTISKKPRTGEHDTQSLSSRLTSDLWDISSAATTTDCVLNPFKNKVFPMAVINWTRNVNSQQKSQYLSNADLKKNVKKPRRGGIYLQGSIRRNYPTIEFDDIKMCLRGCHCSLALYLLTECFENKTYFIHNSKGIFLDSKPAIVSSDENEFNKNGKKWLRNPHLVELTEEDVQSGKYVIKQKVFHRSGMKECGLKKFCVRNPLTKLWIRSNDRVEESASDLDLNLSNFHLGCILLRNDKTHVADLWLRLGLDPTVFENTNDFEDRYTPDHVIDFFQTRSTAFFGINESIKDSLNDALRNEHIPTICAFWFLIHDLFNQLLGPSLKHPTPVFHGQYMTGDELFMLETNIGAFISFKTFFSTSTSSVCALRHVGNGQRLPDLEAVLFEIKFNESNTRKRFAKTVWGQQADILLFSPATIFRLDSVEKLNEQLWHCTLSISGEYEDKVGEICKDFENEIGVPVTFLSLGIYLSELGQGKKAANYYETLLMITTSSETKTAIHNNLAIVYEQLKDFHRASQHLLKARETDNTEDKEMFTVP</sequence>
<dbReference type="Gene3D" id="1.25.40.10">
    <property type="entry name" value="Tetratricopeptide repeat domain"/>
    <property type="match status" value="1"/>
</dbReference>
<accession>A0A8S2HY33</accession>
<organism evidence="2 3">
    <name type="scientific">Didymodactylos carnosus</name>
    <dbReference type="NCBI Taxonomy" id="1234261"/>
    <lineage>
        <taxon>Eukaryota</taxon>
        <taxon>Metazoa</taxon>
        <taxon>Spiralia</taxon>
        <taxon>Gnathifera</taxon>
        <taxon>Rotifera</taxon>
        <taxon>Eurotatoria</taxon>
        <taxon>Bdelloidea</taxon>
        <taxon>Philodinida</taxon>
        <taxon>Philodinidae</taxon>
        <taxon>Didymodactylos</taxon>
    </lineage>
</organism>